<dbReference type="AlphaFoldDB" id="A0A5B6X446"/>
<dbReference type="InterPro" id="IPR053134">
    <property type="entry name" value="RNA-dir_DNA_polymerase"/>
</dbReference>
<dbReference type="InterPro" id="IPR043502">
    <property type="entry name" value="DNA/RNA_pol_sf"/>
</dbReference>
<reference evidence="4" key="1">
    <citation type="submission" date="2019-08" db="EMBL/GenBank/DDBJ databases">
        <authorList>
            <person name="Liu F."/>
        </authorList>
    </citation>
    <scope>NUCLEOTIDE SEQUENCE [LARGE SCALE GENOMIC DNA]</scope>
    <source>
        <strain evidence="4">PA1801</strain>
        <tissue evidence="4">Leaf</tissue>
    </source>
</reference>
<evidence type="ECO:0000256" key="1">
    <source>
        <dbReference type="SAM" id="MobiDB-lite"/>
    </source>
</evidence>
<gene>
    <name evidence="4" type="ORF">EPI10_031471</name>
</gene>
<proteinExistence type="predicted"/>
<sequence length="244" mass="29062">MFSKINLRSSYYQLKVQESDVLKTAFRTRYRHYEFLLSWTWLLHEDLDRFVVVVIDDILVYSRTKEEHSTHMQIVVQILRKKQLFTKYGKCQFWLKEITFLGYIRSLRRVIEGFTGYYRMFVEGFTSIVAPLTKLLQKKEDFNKLKEILTRTPVLTQPELRKKFVVYSDAFHTWLGCVLMQQGKVVAYTSRQLNFHERNYPTHDMELVVVMFALKIVGTSSTPRGATKNYSNDHQPRIHLRGMN</sequence>
<dbReference type="SUPFAM" id="SSF56672">
    <property type="entry name" value="DNA/RNA polymerases"/>
    <property type="match status" value="1"/>
</dbReference>
<feature type="domain" description="Reverse transcriptase" evidence="2">
    <location>
        <begin position="48"/>
        <end position="104"/>
    </location>
</feature>
<organism evidence="4 5">
    <name type="scientific">Gossypium australe</name>
    <dbReference type="NCBI Taxonomy" id="47621"/>
    <lineage>
        <taxon>Eukaryota</taxon>
        <taxon>Viridiplantae</taxon>
        <taxon>Streptophyta</taxon>
        <taxon>Embryophyta</taxon>
        <taxon>Tracheophyta</taxon>
        <taxon>Spermatophyta</taxon>
        <taxon>Magnoliopsida</taxon>
        <taxon>eudicotyledons</taxon>
        <taxon>Gunneridae</taxon>
        <taxon>Pentapetalae</taxon>
        <taxon>rosids</taxon>
        <taxon>malvids</taxon>
        <taxon>Malvales</taxon>
        <taxon>Malvaceae</taxon>
        <taxon>Malvoideae</taxon>
        <taxon>Gossypium</taxon>
    </lineage>
</organism>
<feature type="region of interest" description="Disordered" evidence="1">
    <location>
        <begin position="222"/>
        <end position="244"/>
    </location>
</feature>
<evidence type="ECO:0000313" key="4">
    <source>
        <dbReference type="EMBL" id="KAA3487657.1"/>
    </source>
</evidence>
<dbReference type="PANTHER" id="PTHR24559:SF444">
    <property type="entry name" value="REVERSE TRANSCRIPTASE DOMAIN-CONTAINING PROTEIN"/>
    <property type="match status" value="1"/>
</dbReference>
<dbReference type="Proteomes" id="UP000325315">
    <property type="component" value="Unassembled WGS sequence"/>
</dbReference>
<evidence type="ECO:0000259" key="3">
    <source>
        <dbReference type="Pfam" id="PF17919"/>
    </source>
</evidence>
<dbReference type="OrthoDB" id="415724at2759"/>
<dbReference type="EMBL" id="SMMG02000001">
    <property type="protein sequence ID" value="KAA3487657.1"/>
    <property type="molecule type" value="Genomic_DNA"/>
</dbReference>
<dbReference type="Gene3D" id="3.30.70.270">
    <property type="match status" value="2"/>
</dbReference>
<keyword evidence="5" id="KW-1185">Reference proteome</keyword>
<evidence type="ECO:0000313" key="5">
    <source>
        <dbReference type="Proteomes" id="UP000325315"/>
    </source>
</evidence>
<feature type="compositionally biased region" description="Polar residues" evidence="1">
    <location>
        <begin position="222"/>
        <end position="233"/>
    </location>
</feature>
<name>A0A5B6X446_9ROSI</name>
<dbReference type="Pfam" id="PF00078">
    <property type="entry name" value="RVT_1"/>
    <property type="match status" value="1"/>
</dbReference>
<dbReference type="Pfam" id="PF17919">
    <property type="entry name" value="RT_RNaseH_2"/>
    <property type="match status" value="1"/>
</dbReference>
<evidence type="ECO:0000259" key="2">
    <source>
        <dbReference type="Pfam" id="PF00078"/>
    </source>
</evidence>
<comment type="caution">
    <text evidence="4">The sequence shown here is derived from an EMBL/GenBank/DDBJ whole genome shotgun (WGS) entry which is preliminary data.</text>
</comment>
<protein>
    <submittedName>
        <fullName evidence="4">Retrovirus-related Pol polyprotein from transposon 17.6</fullName>
    </submittedName>
</protein>
<dbReference type="InterPro" id="IPR000477">
    <property type="entry name" value="RT_dom"/>
</dbReference>
<feature type="domain" description="Reverse transcriptase/retrotransposon-derived protein RNase H-like" evidence="3">
    <location>
        <begin position="138"/>
        <end position="215"/>
    </location>
</feature>
<dbReference type="InterPro" id="IPR041577">
    <property type="entry name" value="RT_RNaseH_2"/>
</dbReference>
<accession>A0A5B6X446</accession>
<dbReference type="PANTHER" id="PTHR24559">
    <property type="entry name" value="TRANSPOSON TY3-I GAG-POL POLYPROTEIN"/>
    <property type="match status" value="1"/>
</dbReference>
<dbReference type="InterPro" id="IPR043128">
    <property type="entry name" value="Rev_trsase/Diguanyl_cyclase"/>
</dbReference>